<name>A0ACA9SMZ9_9GLOM</name>
<feature type="non-terminal residue" evidence="1">
    <location>
        <position position="112"/>
    </location>
</feature>
<evidence type="ECO:0000313" key="2">
    <source>
        <dbReference type="Proteomes" id="UP000789920"/>
    </source>
</evidence>
<evidence type="ECO:0000313" key="1">
    <source>
        <dbReference type="EMBL" id="CAG8841357.1"/>
    </source>
</evidence>
<comment type="caution">
    <text evidence="1">The sequence shown here is derived from an EMBL/GenBank/DDBJ whole genome shotgun (WGS) entry which is preliminary data.</text>
</comment>
<sequence>DKEDLAAGKYQLYEEKMNELAQGFQQCHKMFPGVIAGGQREQTDRISDNNQETEIKETPILSRKQKRKLKKKLEISQYYRTKSGRSTVDDEKIRELVKQLNNLTNIKFLRDN</sequence>
<dbReference type="EMBL" id="CAJVQC010130041">
    <property type="protein sequence ID" value="CAG8841357.1"/>
    <property type="molecule type" value="Genomic_DNA"/>
</dbReference>
<reference evidence="1" key="1">
    <citation type="submission" date="2021-06" db="EMBL/GenBank/DDBJ databases">
        <authorList>
            <person name="Kallberg Y."/>
            <person name="Tangrot J."/>
            <person name="Rosling A."/>
        </authorList>
    </citation>
    <scope>NUCLEOTIDE SEQUENCE</scope>
    <source>
        <strain evidence="1">MA461A</strain>
    </source>
</reference>
<accession>A0ACA9SMZ9</accession>
<protein>
    <submittedName>
        <fullName evidence="1">10534_t:CDS:1</fullName>
    </submittedName>
</protein>
<keyword evidence="2" id="KW-1185">Reference proteome</keyword>
<gene>
    <name evidence="1" type="ORF">RPERSI_LOCUS31836</name>
</gene>
<dbReference type="Proteomes" id="UP000789920">
    <property type="component" value="Unassembled WGS sequence"/>
</dbReference>
<proteinExistence type="predicted"/>
<feature type="non-terminal residue" evidence="1">
    <location>
        <position position="1"/>
    </location>
</feature>
<organism evidence="1 2">
    <name type="scientific">Racocetra persica</name>
    <dbReference type="NCBI Taxonomy" id="160502"/>
    <lineage>
        <taxon>Eukaryota</taxon>
        <taxon>Fungi</taxon>
        <taxon>Fungi incertae sedis</taxon>
        <taxon>Mucoromycota</taxon>
        <taxon>Glomeromycotina</taxon>
        <taxon>Glomeromycetes</taxon>
        <taxon>Diversisporales</taxon>
        <taxon>Gigasporaceae</taxon>
        <taxon>Racocetra</taxon>
    </lineage>
</organism>